<sequence length="49" mass="5901">MPLSLAKPYIKQVKVGNFNHYPAKRLAMAEARLTYRQCRRQLQRLHLKY</sequence>
<keyword evidence="2" id="KW-1185">Reference proteome</keyword>
<dbReference type="AlphaFoldDB" id="A0A7S6U0C1"/>
<accession>A0A7S6U0C1</accession>
<gene>
    <name evidence="1" type="ORF">IM676_08465</name>
</gene>
<organism evidence="1 2">
    <name type="scientific">Anabaenopsis elenkinii CCIBt3563</name>
    <dbReference type="NCBI Taxonomy" id="2779889"/>
    <lineage>
        <taxon>Bacteria</taxon>
        <taxon>Bacillati</taxon>
        <taxon>Cyanobacteriota</taxon>
        <taxon>Cyanophyceae</taxon>
        <taxon>Nostocales</taxon>
        <taxon>Nodulariaceae</taxon>
        <taxon>Anabaenopsis</taxon>
    </lineage>
</organism>
<dbReference type="Proteomes" id="UP000593846">
    <property type="component" value="Chromosome"/>
</dbReference>
<evidence type="ECO:0000313" key="2">
    <source>
        <dbReference type="Proteomes" id="UP000593846"/>
    </source>
</evidence>
<evidence type="ECO:0000313" key="1">
    <source>
        <dbReference type="EMBL" id="QOV24255.1"/>
    </source>
</evidence>
<reference evidence="2" key="1">
    <citation type="submission" date="2020-10" db="EMBL/GenBank/DDBJ databases">
        <title>Genome-based taxonomic classification of the species Anabaenopsis elenkinii.</title>
        <authorList>
            <person name="Delbaje E."/>
            <person name="Andreote A.P.D."/>
            <person name="Pellegrinetti T.A."/>
            <person name="Cruz R.B."/>
            <person name="Branco L.H.Z."/>
            <person name="Fiore M.F."/>
        </authorList>
    </citation>
    <scope>NUCLEOTIDE SEQUENCE [LARGE SCALE GENOMIC DNA]</scope>
    <source>
        <strain evidence="2">CCIBt3563</strain>
    </source>
</reference>
<dbReference type="KEGG" id="aee:IM676_08465"/>
<proteinExistence type="predicted"/>
<name>A0A7S6U0C1_9CYAN</name>
<dbReference type="EMBL" id="CP063311">
    <property type="protein sequence ID" value="QOV24255.1"/>
    <property type="molecule type" value="Genomic_DNA"/>
</dbReference>
<protein>
    <submittedName>
        <fullName evidence="1">Uncharacterized protein</fullName>
    </submittedName>
</protein>